<evidence type="ECO:0000313" key="10">
    <source>
        <dbReference type="EMBL" id="RJF86143.1"/>
    </source>
</evidence>
<evidence type="ECO:0000256" key="4">
    <source>
        <dbReference type="ARBA" id="ARBA00022603"/>
    </source>
</evidence>
<evidence type="ECO:0000256" key="3">
    <source>
        <dbReference type="ARBA" id="ARBA00011918"/>
    </source>
</evidence>
<proteinExistence type="inferred from homology"/>
<dbReference type="FunFam" id="1.10.10.10:FF:000214">
    <property type="entry name" value="Methylated-DNA--protein-cysteine methyltransferase"/>
    <property type="match status" value="1"/>
</dbReference>
<dbReference type="OrthoDB" id="9802228at2"/>
<evidence type="ECO:0000256" key="5">
    <source>
        <dbReference type="ARBA" id="ARBA00022679"/>
    </source>
</evidence>
<keyword evidence="5 10" id="KW-0808">Transferase</keyword>
<keyword evidence="7" id="KW-0234">DNA repair</keyword>
<keyword evidence="11" id="KW-1185">Reference proteome</keyword>
<dbReference type="AlphaFoldDB" id="A0A418W814"/>
<gene>
    <name evidence="10" type="ORF">D3876_16480</name>
</gene>
<dbReference type="InterPro" id="IPR014048">
    <property type="entry name" value="MethylDNA_cys_MeTrfase_DNA-bd"/>
</dbReference>
<comment type="catalytic activity">
    <reaction evidence="8">
        <text>a 6-O-methyl-2'-deoxyguanosine in DNA + L-cysteinyl-[protein] = S-methyl-L-cysteinyl-[protein] + a 2'-deoxyguanosine in DNA</text>
        <dbReference type="Rhea" id="RHEA:24000"/>
        <dbReference type="Rhea" id="RHEA-COMP:10131"/>
        <dbReference type="Rhea" id="RHEA-COMP:10132"/>
        <dbReference type="Rhea" id="RHEA-COMP:11367"/>
        <dbReference type="Rhea" id="RHEA-COMP:11368"/>
        <dbReference type="ChEBI" id="CHEBI:29950"/>
        <dbReference type="ChEBI" id="CHEBI:82612"/>
        <dbReference type="ChEBI" id="CHEBI:85445"/>
        <dbReference type="ChEBI" id="CHEBI:85448"/>
        <dbReference type="EC" id="2.1.1.63"/>
    </reaction>
</comment>
<evidence type="ECO:0000256" key="6">
    <source>
        <dbReference type="ARBA" id="ARBA00022763"/>
    </source>
</evidence>
<reference evidence="10 11" key="1">
    <citation type="submission" date="2018-09" db="EMBL/GenBank/DDBJ databases">
        <authorList>
            <person name="Zhu H."/>
        </authorList>
    </citation>
    <scope>NUCLEOTIDE SEQUENCE [LARGE SCALE GENOMIC DNA]</scope>
    <source>
        <strain evidence="10 11">K2R01-6</strain>
    </source>
</reference>
<dbReference type="GO" id="GO:0006281">
    <property type="term" value="P:DNA repair"/>
    <property type="evidence" value="ECO:0007669"/>
    <property type="project" value="UniProtKB-KW"/>
</dbReference>
<evidence type="ECO:0000259" key="9">
    <source>
        <dbReference type="Pfam" id="PF01035"/>
    </source>
</evidence>
<evidence type="ECO:0000313" key="11">
    <source>
        <dbReference type="Proteomes" id="UP000286100"/>
    </source>
</evidence>
<dbReference type="RefSeq" id="WP_119765573.1">
    <property type="nucleotide sequence ID" value="NZ_QYUM01000004.1"/>
</dbReference>
<dbReference type="InterPro" id="IPR001497">
    <property type="entry name" value="MethylDNA_cys_MeTrfase_AS"/>
</dbReference>
<dbReference type="NCBIfam" id="TIGR00589">
    <property type="entry name" value="ogt"/>
    <property type="match status" value="1"/>
</dbReference>
<dbReference type="EC" id="2.1.1.63" evidence="3"/>
<dbReference type="GO" id="GO:0032259">
    <property type="term" value="P:methylation"/>
    <property type="evidence" value="ECO:0007669"/>
    <property type="project" value="UniProtKB-KW"/>
</dbReference>
<feature type="domain" description="Methylated-DNA-[protein]-cysteine S-methyltransferase DNA binding" evidence="9">
    <location>
        <begin position="89"/>
        <end position="168"/>
    </location>
</feature>
<dbReference type="CDD" id="cd06445">
    <property type="entry name" value="ATase"/>
    <property type="match status" value="1"/>
</dbReference>
<dbReference type="PANTHER" id="PTHR10815:SF5">
    <property type="entry name" value="METHYLATED-DNA--PROTEIN-CYSTEINE METHYLTRANSFERASE"/>
    <property type="match status" value="1"/>
</dbReference>
<dbReference type="PANTHER" id="PTHR10815">
    <property type="entry name" value="METHYLATED-DNA--PROTEIN-CYSTEINE METHYLTRANSFERASE"/>
    <property type="match status" value="1"/>
</dbReference>
<dbReference type="GO" id="GO:0003908">
    <property type="term" value="F:methylated-DNA-[protein]-cysteine S-methyltransferase activity"/>
    <property type="evidence" value="ECO:0007669"/>
    <property type="project" value="UniProtKB-EC"/>
</dbReference>
<sequence>MDGPRLTHDRISTCFGELVLVSDEEGVLRALSLPGRDSWLEGSLRRQYGTNVSREGKAPAAIKAALADYCDGDMSALSRIRWTTRGTALQQRVWDALYAIPVGETTSYAALAASIGSPDAVRAVGAANGANPVAIVVPCHRVVGSDGSLTGFGGGLPMKMALLRHEGANVAELRTRDLFD</sequence>
<comment type="similarity">
    <text evidence="2">Belongs to the MGMT family.</text>
</comment>
<dbReference type="Proteomes" id="UP000286100">
    <property type="component" value="Unassembled WGS sequence"/>
</dbReference>
<dbReference type="EMBL" id="QYUM01000004">
    <property type="protein sequence ID" value="RJF86143.1"/>
    <property type="molecule type" value="Genomic_DNA"/>
</dbReference>
<evidence type="ECO:0000256" key="8">
    <source>
        <dbReference type="ARBA" id="ARBA00049348"/>
    </source>
</evidence>
<dbReference type="InterPro" id="IPR036388">
    <property type="entry name" value="WH-like_DNA-bd_sf"/>
</dbReference>
<protein>
    <recommendedName>
        <fullName evidence="3">methylated-DNA--[protein]-cysteine S-methyltransferase</fullName>
        <ecNumber evidence="3">2.1.1.63</ecNumber>
    </recommendedName>
</protein>
<comment type="catalytic activity">
    <reaction evidence="1">
        <text>a 4-O-methyl-thymidine in DNA + L-cysteinyl-[protein] = a thymidine in DNA + S-methyl-L-cysteinyl-[protein]</text>
        <dbReference type="Rhea" id="RHEA:53428"/>
        <dbReference type="Rhea" id="RHEA-COMP:10131"/>
        <dbReference type="Rhea" id="RHEA-COMP:10132"/>
        <dbReference type="Rhea" id="RHEA-COMP:13555"/>
        <dbReference type="Rhea" id="RHEA-COMP:13556"/>
        <dbReference type="ChEBI" id="CHEBI:29950"/>
        <dbReference type="ChEBI" id="CHEBI:82612"/>
        <dbReference type="ChEBI" id="CHEBI:137386"/>
        <dbReference type="ChEBI" id="CHEBI:137387"/>
        <dbReference type="EC" id="2.1.1.63"/>
    </reaction>
</comment>
<evidence type="ECO:0000256" key="2">
    <source>
        <dbReference type="ARBA" id="ARBA00008711"/>
    </source>
</evidence>
<evidence type="ECO:0000256" key="7">
    <source>
        <dbReference type="ARBA" id="ARBA00023204"/>
    </source>
</evidence>
<comment type="caution">
    <text evidence="10">The sequence shown here is derived from an EMBL/GenBank/DDBJ whole genome shotgun (WGS) entry which is preliminary data.</text>
</comment>
<name>A0A418W814_9SPHN</name>
<accession>A0A418W814</accession>
<keyword evidence="4 10" id="KW-0489">Methyltransferase</keyword>
<evidence type="ECO:0000256" key="1">
    <source>
        <dbReference type="ARBA" id="ARBA00001286"/>
    </source>
</evidence>
<keyword evidence="6" id="KW-0227">DNA damage</keyword>
<dbReference type="SUPFAM" id="SSF46767">
    <property type="entry name" value="Methylated DNA-protein cysteine methyltransferase, C-terminal domain"/>
    <property type="match status" value="1"/>
</dbReference>
<dbReference type="InterPro" id="IPR036217">
    <property type="entry name" value="MethylDNA_cys_MeTrfase_DNAb"/>
</dbReference>
<dbReference type="PROSITE" id="PS00374">
    <property type="entry name" value="MGMT"/>
    <property type="match status" value="1"/>
</dbReference>
<dbReference type="Pfam" id="PF01035">
    <property type="entry name" value="DNA_binding_1"/>
    <property type="match status" value="1"/>
</dbReference>
<dbReference type="Gene3D" id="1.10.10.10">
    <property type="entry name" value="Winged helix-like DNA-binding domain superfamily/Winged helix DNA-binding domain"/>
    <property type="match status" value="1"/>
</dbReference>
<organism evidence="10 11">
    <name type="scientific">Sphingomonas cavernae</name>
    <dbReference type="NCBI Taxonomy" id="2320861"/>
    <lineage>
        <taxon>Bacteria</taxon>
        <taxon>Pseudomonadati</taxon>
        <taxon>Pseudomonadota</taxon>
        <taxon>Alphaproteobacteria</taxon>
        <taxon>Sphingomonadales</taxon>
        <taxon>Sphingomonadaceae</taxon>
        <taxon>Sphingomonas</taxon>
    </lineage>
</organism>